<dbReference type="EMBL" id="JAAZKV010000003">
    <property type="protein sequence ID" value="NMA44258.1"/>
    <property type="molecule type" value="Genomic_DNA"/>
</dbReference>
<protein>
    <submittedName>
        <fullName evidence="2">DUF373 family protein</fullName>
    </submittedName>
</protein>
<feature type="transmembrane region" description="Helical" evidence="1">
    <location>
        <begin position="156"/>
        <end position="173"/>
    </location>
</feature>
<reference evidence="2 3" key="1">
    <citation type="journal article" date="2020" name="Biotechnol. Biofuels">
        <title>New insights from the biogas microbiome by comprehensive genome-resolved metagenomics of nearly 1600 species originating from multiple anaerobic digesters.</title>
        <authorList>
            <person name="Campanaro S."/>
            <person name="Treu L."/>
            <person name="Rodriguez-R L.M."/>
            <person name="Kovalovszki A."/>
            <person name="Ziels R.M."/>
            <person name="Maus I."/>
            <person name="Zhu X."/>
            <person name="Kougias P.G."/>
            <person name="Basile A."/>
            <person name="Luo G."/>
            <person name="Schluter A."/>
            <person name="Konstantinidis K.T."/>
            <person name="Angelidaki I."/>
        </authorList>
    </citation>
    <scope>NUCLEOTIDE SEQUENCE [LARGE SCALE GENOMIC DNA]</scope>
    <source>
        <strain evidence="2">AS22ysBPME_79</strain>
    </source>
</reference>
<feature type="transmembrane region" description="Helical" evidence="1">
    <location>
        <begin position="258"/>
        <end position="279"/>
    </location>
</feature>
<comment type="caution">
    <text evidence="2">The sequence shown here is derived from an EMBL/GenBank/DDBJ whole genome shotgun (WGS) entry which is preliminary data.</text>
</comment>
<feature type="transmembrane region" description="Helical" evidence="1">
    <location>
        <begin position="217"/>
        <end position="238"/>
    </location>
</feature>
<keyword evidence="1" id="KW-0472">Membrane</keyword>
<organism evidence="2 3">
    <name type="scientific">Candidatus Iainarchaeum sp</name>
    <dbReference type="NCBI Taxonomy" id="3101447"/>
    <lineage>
        <taxon>Archaea</taxon>
        <taxon>Candidatus Iainarchaeota</taxon>
        <taxon>Candidatus Iainarchaeia</taxon>
        <taxon>Candidatus Iainarchaeales</taxon>
        <taxon>Candidatus Iainarchaeaceae</taxon>
        <taxon>Candidatus Iainarchaeum</taxon>
    </lineage>
</organism>
<evidence type="ECO:0000256" key="1">
    <source>
        <dbReference type="SAM" id="Phobius"/>
    </source>
</evidence>
<feature type="transmembrane region" description="Helical" evidence="1">
    <location>
        <begin position="318"/>
        <end position="337"/>
    </location>
</feature>
<dbReference type="AlphaFoldDB" id="A0A7K4BYG2"/>
<gene>
    <name evidence="2" type="ORF">GX950_00385</name>
</gene>
<dbReference type="PANTHER" id="PTHR38815:SF1">
    <property type="entry name" value="DUF373 FAMILY PROTEIN"/>
    <property type="match status" value="1"/>
</dbReference>
<evidence type="ECO:0000313" key="3">
    <source>
        <dbReference type="Proteomes" id="UP000526302"/>
    </source>
</evidence>
<accession>A0A7K4BYG2</accession>
<dbReference type="Pfam" id="PF04123">
    <property type="entry name" value="DUF373"/>
    <property type="match status" value="1"/>
</dbReference>
<proteinExistence type="predicted"/>
<keyword evidence="1" id="KW-0812">Transmembrane</keyword>
<dbReference type="PANTHER" id="PTHR38815">
    <property type="entry name" value="HYPOTHETICAL MEMBRANE PROTEIN, CONSERVED, DUF373 FAMILY"/>
    <property type="match status" value="1"/>
</dbReference>
<name>A0A7K4BYG2_9ARCH</name>
<sequence length="408" mass="45902">MKKKIFVVCVDRDNDLGRKTKITGPVIGREKNLEAAQKLILSDPEESDANTMFAALKKLEEARKEFRNVEIVTLTGAEKVGISSDKEISRQLDILSKDYLIDGWILVTDGAEDNQVIPLLQSRGKIISTETIIIKQAKAVESTFYTIKEAIKDPSIARLFLGVPGIMLITYFVLGVYSIQAMALILGSYLMLKGFGIEEKIFDYFRLIMTSLSNQRISVLLYVAAILTPFFGFWLAYIQLISSEFIDITIDIVSAARIVYPFLALAVLLVIFGKILDSFYLKKVYKIGKYIVQSASIIAIWAIIDSGTLVFLRQADISWFPLNIMASLILLVISMRISKVFDVENKITKLLVGLMVIDEEGTYIGKVNAIDKKKKTITIKTEKEKLLEKNLEEFNLKQGRIILSQNIS</sequence>
<dbReference type="Proteomes" id="UP000526302">
    <property type="component" value="Unassembled WGS sequence"/>
</dbReference>
<dbReference type="InterPro" id="IPR007254">
    <property type="entry name" value="DUF373"/>
</dbReference>
<evidence type="ECO:0000313" key="2">
    <source>
        <dbReference type="EMBL" id="NMA44258.1"/>
    </source>
</evidence>
<keyword evidence="1" id="KW-1133">Transmembrane helix</keyword>
<feature type="transmembrane region" description="Helical" evidence="1">
    <location>
        <begin position="291"/>
        <end position="312"/>
    </location>
</feature>